<dbReference type="Proteomes" id="UP001485043">
    <property type="component" value="Unassembled WGS sequence"/>
</dbReference>
<evidence type="ECO:0000313" key="1">
    <source>
        <dbReference type="EMBL" id="KAK9862314.1"/>
    </source>
</evidence>
<protein>
    <submittedName>
        <fullName evidence="1">Uncharacterized protein</fullName>
    </submittedName>
</protein>
<name>A0AAW1T0N0_9CHLO</name>
<keyword evidence="2" id="KW-1185">Reference proteome</keyword>
<sequence length="251" mass="27394">MKPASCLSVDGDDTSRPPGLVPSMRGMLCCCLPCFRSRSAGRPGKQLQANKQATASCEEPLIQKQTGSFTSCQQAQTSPKFPVMASALASSQQQDLSPLLEQLPGASGTMEPPLEPLFGPPLACKDSPTKIRADKMQWALCTFRNGYGPWVHLIGPPDKALLMHNGLPAGFDVHTMYDACSQYQQRKLDAAKCNPEPYKGPKPSDKPVARGIDAIVKLMEPGQQTLQCDLDSCFSKQMLDRKDSPFLRDHR</sequence>
<dbReference type="AlphaFoldDB" id="A0AAW1T0N0"/>
<evidence type="ECO:0000313" key="2">
    <source>
        <dbReference type="Proteomes" id="UP001485043"/>
    </source>
</evidence>
<dbReference type="EMBL" id="JALJOV010000625">
    <property type="protein sequence ID" value="KAK9862314.1"/>
    <property type="molecule type" value="Genomic_DNA"/>
</dbReference>
<comment type="caution">
    <text evidence="1">The sequence shown here is derived from an EMBL/GenBank/DDBJ whole genome shotgun (WGS) entry which is preliminary data.</text>
</comment>
<proteinExistence type="predicted"/>
<accession>A0AAW1T0N0</accession>
<organism evidence="1 2">
    <name type="scientific">Apatococcus fuscideae</name>
    <dbReference type="NCBI Taxonomy" id="2026836"/>
    <lineage>
        <taxon>Eukaryota</taxon>
        <taxon>Viridiplantae</taxon>
        <taxon>Chlorophyta</taxon>
        <taxon>core chlorophytes</taxon>
        <taxon>Trebouxiophyceae</taxon>
        <taxon>Chlorellales</taxon>
        <taxon>Chlorellaceae</taxon>
        <taxon>Apatococcus</taxon>
    </lineage>
</organism>
<reference evidence="1 2" key="1">
    <citation type="journal article" date="2024" name="Nat. Commun.">
        <title>Phylogenomics reveals the evolutionary origins of lichenization in chlorophyte algae.</title>
        <authorList>
            <person name="Puginier C."/>
            <person name="Libourel C."/>
            <person name="Otte J."/>
            <person name="Skaloud P."/>
            <person name="Haon M."/>
            <person name="Grisel S."/>
            <person name="Petersen M."/>
            <person name="Berrin J.G."/>
            <person name="Delaux P.M."/>
            <person name="Dal Grande F."/>
            <person name="Keller J."/>
        </authorList>
    </citation>
    <scope>NUCLEOTIDE SEQUENCE [LARGE SCALE GENOMIC DNA]</scope>
    <source>
        <strain evidence="1 2">SAG 2523</strain>
    </source>
</reference>
<gene>
    <name evidence="1" type="ORF">WJX84_008427</name>
</gene>